<accession>A0A7W6RZX2</accession>
<proteinExistence type="predicted"/>
<organism evidence="1 2">
    <name type="scientific">Roseospira goensis</name>
    <dbReference type="NCBI Taxonomy" id="391922"/>
    <lineage>
        <taxon>Bacteria</taxon>
        <taxon>Pseudomonadati</taxon>
        <taxon>Pseudomonadota</taxon>
        <taxon>Alphaproteobacteria</taxon>
        <taxon>Rhodospirillales</taxon>
        <taxon>Rhodospirillaceae</taxon>
        <taxon>Roseospira</taxon>
    </lineage>
</organism>
<dbReference type="Proteomes" id="UP000555728">
    <property type="component" value="Unassembled WGS sequence"/>
</dbReference>
<evidence type="ECO:0000313" key="2">
    <source>
        <dbReference type="Proteomes" id="UP000555728"/>
    </source>
</evidence>
<protein>
    <recommendedName>
        <fullName evidence="3">DUF3108 domain-containing protein</fullName>
    </recommendedName>
</protein>
<name>A0A7W6RZX2_9PROT</name>
<dbReference type="EMBL" id="JACIGI010000013">
    <property type="protein sequence ID" value="MBB4286177.1"/>
    <property type="molecule type" value="Genomic_DNA"/>
</dbReference>
<evidence type="ECO:0000313" key="1">
    <source>
        <dbReference type="EMBL" id="MBB4286177.1"/>
    </source>
</evidence>
<evidence type="ECO:0008006" key="3">
    <source>
        <dbReference type="Google" id="ProtNLM"/>
    </source>
</evidence>
<comment type="caution">
    <text evidence="1">The sequence shown here is derived from an EMBL/GenBank/DDBJ whole genome shotgun (WGS) entry which is preliminary data.</text>
</comment>
<dbReference type="AlphaFoldDB" id="A0A7W6RZX2"/>
<keyword evidence="2" id="KW-1185">Reference proteome</keyword>
<gene>
    <name evidence="1" type="ORF">GGD88_001904</name>
</gene>
<reference evidence="1 2" key="1">
    <citation type="submission" date="2020-08" db="EMBL/GenBank/DDBJ databases">
        <title>Genome sequencing of Purple Non-Sulfur Bacteria from various extreme environments.</title>
        <authorList>
            <person name="Mayer M."/>
        </authorList>
    </citation>
    <scope>NUCLEOTIDE SEQUENCE [LARGE SCALE GENOMIC DNA]</scope>
    <source>
        <strain evidence="1 2">JA135</strain>
    </source>
</reference>
<sequence length="242" mass="25797">MGDVAVRLNATETHYRIAVNGRATGLLWTLRGLRVHRSAHGRRAADGRLRPDGYRDAWQGWDDGGETVVRYHPAAGLPAPVPRAVKNGRPVRRMPDAARAGALDPLSALQTVRQRVAEAAAAGIPDPQQMVVPIYDGKLRYDARVELAPPQTVVVAGQPWRARVATVGLVPRAGFSDRHAAEWRGGGLRLTIMDHVKAIPLRLEVDQGWGAFALEYLGPCAAGAATCPAPLGDSPTPAAAGD</sequence>